<proteinExistence type="predicted"/>
<gene>
    <name evidence="1" type="ORF">PF021_01130</name>
</gene>
<dbReference type="RefSeq" id="WP_271020568.1">
    <property type="nucleotide sequence ID" value="NZ_JAQHXR010000001.1"/>
</dbReference>
<dbReference type="PROSITE" id="PS51257">
    <property type="entry name" value="PROKAR_LIPOPROTEIN"/>
    <property type="match status" value="1"/>
</dbReference>
<protein>
    <recommendedName>
        <fullName evidence="3">Lipoprotein</fullName>
    </recommendedName>
</protein>
<accession>A0ABT4VC54</accession>
<evidence type="ECO:0008006" key="3">
    <source>
        <dbReference type="Google" id="ProtNLM"/>
    </source>
</evidence>
<name>A0ABT4VC54_9HELI</name>
<organism evidence="1 2">
    <name type="scientific">Helicobacter ibis</name>
    <dbReference type="NCBI Taxonomy" id="2962633"/>
    <lineage>
        <taxon>Bacteria</taxon>
        <taxon>Pseudomonadati</taxon>
        <taxon>Campylobacterota</taxon>
        <taxon>Epsilonproteobacteria</taxon>
        <taxon>Campylobacterales</taxon>
        <taxon>Helicobacteraceae</taxon>
        <taxon>Helicobacter</taxon>
    </lineage>
</organism>
<evidence type="ECO:0000313" key="2">
    <source>
        <dbReference type="Proteomes" id="UP001210261"/>
    </source>
</evidence>
<comment type="caution">
    <text evidence="1">The sequence shown here is derived from an EMBL/GenBank/DDBJ whole genome shotgun (WGS) entry which is preliminary data.</text>
</comment>
<dbReference type="InterPro" id="IPR011047">
    <property type="entry name" value="Quinoprotein_ADH-like_sf"/>
</dbReference>
<dbReference type="Proteomes" id="UP001210261">
    <property type="component" value="Unassembled WGS sequence"/>
</dbReference>
<dbReference type="Gene3D" id="2.130.10.10">
    <property type="entry name" value="YVTN repeat-like/Quinoprotein amine dehydrogenase"/>
    <property type="match status" value="1"/>
</dbReference>
<keyword evidence="2" id="KW-1185">Reference proteome</keyword>
<dbReference type="EMBL" id="JAQHXR010000001">
    <property type="protein sequence ID" value="MDA3968274.1"/>
    <property type="molecule type" value="Genomic_DNA"/>
</dbReference>
<dbReference type="SUPFAM" id="SSF50998">
    <property type="entry name" value="Quinoprotein alcohol dehydrogenase-like"/>
    <property type="match status" value="1"/>
</dbReference>
<evidence type="ECO:0000313" key="1">
    <source>
        <dbReference type="EMBL" id="MDA3968274.1"/>
    </source>
</evidence>
<dbReference type="InterPro" id="IPR015943">
    <property type="entry name" value="WD40/YVTN_repeat-like_dom_sf"/>
</dbReference>
<reference evidence="1 2" key="1">
    <citation type="submission" date="2023-01" db="EMBL/GenBank/DDBJ databases">
        <title>Description of Helicobacter ibis sp. nov. isolated from faecal droppings of black-faced ibis (Theristicus melanopis).</title>
        <authorList>
            <person name="Lopez-Cantillo M."/>
            <person name="Vidal-Veuthey B."/>
            <person name="Mella A."/>
            <person name="De La Haba R."/>
            <person name="Collado L."/>
        </authorList>
    </citation>
    <scope>NUCLEOTIDE SEQUENCE [LARGE SCALE GENOMIC DNA]</scope>
    <source>
        <strain evidence="1 2">A82</strain>
    </source>
</reference>
<sequence>MQLSKITLIIMLGAILSGCGSKFYFEPKEEEIAGEVAYMGSLPDDIISVTRNGATLDNRQFITKYSQVPNVVLPEGARYLNQSEEYYIASTGDNKLFLFHKDTRKALFVHLEGNPVSASIDKNLIVAIFDNNTFVIYDLEQEKVIYKLDSAPAPTNNTLIASPYFLGDIIVVPTLDGKLVIVDRNKMQIIRNIVVNGEKHFNNVIFLEAINNRMVAATPKRVISVSPTVINTFDANLKDVLFFSDRIFLFTSEGEVILTDVDLNEIKRLKFPFAHFTAANHGQHIMVLETRGYLIILEDDLSDYKILKLPDAIDVPVFSGTDRIFVGDQVFEIK</sequence>